<protein>
    <submittedName>
        <fullName evidence="2">Uncharacterized protein</fullName>
    </submittedName>
</protein>
<dbReference type="Proteomes" id="UP000005239">
    <property type="component" value="Unassembled WGS sequence"/>
</dbReference>
<evidence type="ECO:0000313" key="2">
    <source>
        <dbReference type="EnsemblMetazoa" id="PPA35382.1"/>
    </source>
</evidence>
<name>A0A2A6B6X4_PRIPA</name>
<organism evidence="2 3">
    <name type="scientific">Pristionchus pacificus</name>
    <name type="common">Parasitic nematode worm</name>
    <dbReference type="NCBI Taxonomy" id="54126"/>
    <lineage>
        <taxon>Eukaryota</taxon>
        <taxon>Metazoa</taxon>
        <taxon>Ecdysozoa</taxon>
        <taxon>Nematoda</taxon>
        <taxon>Chromadorea</taxon>
        <taxon>Rhabditida</taxon>
        <taxon>Rhabditina</taxon>
        <taxon>Diplogasteromorpha</taxon>
        <taxon>Diplogasteroidea</taxon>
        <taxon>Neodiplogasteridae</taxon>
        <taxon>Pristionchus</taxon>
    </lineage>
</organism>
<accession>A0A8R1YQG3</accession>
<reference evidence="3" key="1">
    <citation type="journal article" date="2008" name="Nat. Genet.">
        <title>The Pristionchus pacificus genome provides a unique perspective on nematode lifestyle and parasitism.</title>
        <authorList>
            <person name="Dieterich C."/>
            <person name="Clifton S.W."/>
            <person name="Schuster L.N."/>
            <person name="Chinwalla A."/>
            <person name="Delehaunty K."/>
            <person name="Dinkelacker I."/>
            <person name="Fulton L."/>
            <person name="Fulton R."/>
            <person name="Godfrey J."/>
            <person name="Minx P."/>
            <person name="Mitreva M."/>
            <person name="Roeseler W."/>
            <person name="Tian H."/>
            <person name="Witte H."/>
            <person name="Yang S.P."/>
            <person name="Wilson R.K."/>
            <person name="Sommer R.J."/>
        </authorList>
    </citation>
    <scope>NUCLEOTIDE SEQUENCE [LARGE SCALE GENOMIC DNA]</scope>
    <source>
        <strain evidence="3">PS312</strain>
    </source>
</reference>
<dbReference type="EnsemblMetazoa" id="PPA35382.1">
    <property type="protein sequence ID" value="PPA35382.1"/>
    <property type="gene ID" value="WBGene00273751"/>
</dbReference>
<accession>A0A2A6B6X4</accession>
<keyword evidence="3" id="KW-1185">Reference proteome</keyword>
<sequence>MTRRKSHCMLLLHNQRDISGMGNGTNIELRARRFLGITRLRIREFLSHDGKAAWEETTTLVLNTEKPGNNEEEGGCRRDCREPADKSQLSSTSNELR</sequence>
<feature type="region of interest" description="Disordered" evidence="1">
    <location>
        <begin position="63"/>
        <end position="97"/>
    </location>
</feature>
<proteinExistence type="predicted"/>
<gene>
    <name evidence="2" type="primary">WBGene00273751</name>
</gene>
<dbReference type="AlphaFoldDB" id="A0A2A6B6X4"/>
<evidence type="ECO:0000313" key="3">
    <source>
        <dbReference type="Proteomes" id="UP000005239"/>
    </source>
</evidence>
<evidence type="ECO:0000256" key="1">
    <source>
        <dbReference type="SAM" id="MobiDB-lite"/>
    </source>
</evidence>
<feature type="compositionally biased region" description="Polar residues" evidence="1">
    <location>
        <begin position="87"/>
        <end position="97"/>
    </location>
</feature>
<reference evidence="2" key="2">
    <citation type="submission" date="2022-06" db="UniProtKB">
        <authorList>
            <consortium name="EnsemblMetazoa"/>
        </authorList>
    </citation>
    <scope>IDENTIFICATION</scope>
    <source>
        <strain evidence="2">PS312</strain>
    </source>
</reference>
<feature type="compositionally biased region" description="Basic and acidic residues" evidence="1">
    <location>
        <begin position="74"/>
        <end position="85"/>
    </location>
</feature>